<dbReference type="Proteomes" id="UP000035680">
    <property type="component" value="Unassembled WGS sequence"/>
</dbReference>
<dbReference type="GO" id="GO:0005634">
    <property type="term" value="C:nucleus"/>
    <property type="evidence" value="ECO:0007669"/>
    <property type="project" value="TreeGrafter"/>
</dbReference>
<evidence type="ECO:0000256" key="2">
    <source>
        <dbReference type="ARBA" id="ARBA00023125"/>
    </source>
</evidence>
<keyword evidence="2" id="KW-0238">DNA-binding</keyword>
<dbReference type="STRING" id="75913.A0A0K0G2T3"/>
<dbReference type="PANTHER" id="PTHR45996:SF3">
    <property type="entry name" value="CREB-H TRANSCRIPTION FACTOR HOMOLOG LET-607"/>
    <property type="match status" value="1"/>
</dbReference>
<feature type="signal peptide" evidence="5">
    <location>
        <begin position="1"/>
        <end position="20"/>
    </location>
</feature>
<name>A0A0K0G2T3_STRVS</name>
<sequence>MKLVCCFLIVIILGANDIFSYSCTICNKIECYQERCDQKCKKYDGNMVGQSVKMERFIGRIYFVSNCICNYPWSKSFDYNGDSIKKFNNLSGLSNLYNDRSSSSNGKFPPLILTEEEKKLCAKEGVHFPEYYPLTKNEEKKLEEK</sequence>
<keyword evidence="4" id="KW-0539">Nucleus</keyword>
<evidence type="ECO:0000256" key="5">
    <source>
        <dbReference type="SAM" id="SignalP"/>
    </source>
</evidence>
<dbReference type="GO" id="GO:0000981">
    <property type="term" value="F:DNA-binding transcription factor activity, RNA polymerase II-specific"/>
    <property type="evidence" value="ECO:0007669"/>
    <property type="project" value="TreeGrafter"/>
</dbReference>
<evidence type="ECO:0000256" key="1">
    <source>
        <dbReference type="ARBA" id="ARBA00023015"/>
    </source>
</evidence>
<keyword evidence="6" id="KW-1185">Reference proteome</keyword>
<protein>
    <submittedName>
        <fullName evidence="7">Uncharacterized protein</fullName>
    </submittedName>
</protein>
<keyword evidence="3" id="KW-0804">Transcription</keyword>
<reference evidence="7" key="2">
    <citation type="submission" date="2015-08" db="UniProtKB">
        <authorList>
            <consortium name="WormBaseParasite"/>
        </authorList>
    </citation>
    <scope>IDENTIFICATION</scope>
</reference>
<keyword evidence="5" id="KW-0732">Signal</keyword>
<organism evidence="6 7">
    <name type="scientific">Strongyloides venezuelensis</name>
    <name type="common">Threadworm</name>
    <dbReference type="NCBI Taxonomy" id="75913"/>
    <lineage>
        <taxon>Eukaryota</taxon>
        <taxon>Metazoa</taxon>
        <taxon>Ecdysozoa</taxon>
        <taxon>Nematoda</taxon>
        <taxon>Chromadorea</taxon>
        <taxon>Rhabditida</taxon>
        <taxon>Tylenchina</taxon>
        <taxon>Panagrolaimomorpha</taxon>
        <taxon>Strongyloidoidea</taxon>
        <taxon>Strongyloididae</taxon>
        <taxon>Strongyloides</taxon>
    </lineage>
</organism>
<dbReference type="WBParaSite" id="SVE_1903300.1">
    <property type="protein sequence ID" value="SVE_1903300.1"/>
    <property type="gene ID" value="SVE_1903300"/>
</dbReference>
<dbReference type="PANTHER" id="PTHR45996">
    <property type="entry name" value="AGAP001464-PB"/>
    <property type="match status" value="1"/>
</dbReference>
<feature type="chain" id="PRO_5005330434" evidence="5">
    <location>
        <begin position="21"/>
        <end position="145"/>
    </location>
</feature>
<dbReference type="GO" id="GO:0000978">
    <property type="term" value="F:RNA polymerase II cis-regulatory region sequence-specific DNA binding"/>
    <property type="evidence" value="ECO:0007669"/>
    <property type="project" value="TreeGrafter"/>
</dbReference>
<accession>A0A0K0G2T3</accession>
<dbReference type="InterPro" id="IPR051381">
    <property type="entry name" value="CREB_ATF_subfamily"/>
</dbReference>
<keyword evidence="1" id="KW-0805">Transcription regulation</keyword>
<evidence type="ECO:0000313" key="7">
    <source>
        <dbReference type="WBParaSite" id="SVE_1903300.1"/>
    </source>
</evidence>
<evidence type="ECO:0000313" key="6">
    <source>
        <dbReference type="Proteomes" id="UP000035680"/>
    </source>
</evidence>
<reference evidence="6" key="1">
    <citation type="submission" date="2014-07" db="EMBL/GenBank/DDBJ databases">
        <authorList>
            <person name="Martin A.A"/>
            <person name="De Silva N."/>
        </authorList>
    </citation>
    <scope>NUCLEOTIDE SEQUENCE</scope>
</reference>
<evidence type="ECO:0000256" key="3">
    <source>
        <dbReference type="ARBA" id="ARBA00023163"/>
    </source>
</evidence>
<evidence type="ECO:0000256" key="4">
    <source>
        <dbReference type="ARBA" id="ARBA00023242"/>
    </source>
</evidence>
<dbReference type="AlphaFoldDB" id="A0A0K0G2T3"/>
<proteinExistence type="predicted"/>